<dbReference type="PANTHER" id="PTHR45945">
    <property type="entry name" value="REGULATOR OF G-PROTEIN SIGNALING LOCO"/>
    <property type="match status" value="1"/>
</dbReference>
<dbReference type="SUPFAM" id="SSF50729">
    <property type="entry name" value="PH domain-like"/>
    <property type="match status" value="1"/>
</dbReference>
<dbReference type="Gene3D" id="3.10.20.90">
    <property type="entry name" value="Phosphatidylinositol 3-kinase Catalytic Subunit, Chain A, domain 1"/>
    <property type="match status" value="1"/>
</dbReference>
<dbReference type="InterPro" id="IPR036305">
    <property type="entry name" value="RGS_sf"/>
</dbReference>
<feature type="domain" description="RGS" evidence="4">
    <location>
        <begin position="636"/>
        <end position="747"/>
    </location>
</feature>
<evidence type="ECO:0000259" key="4">
    <source>
        <dbReference type="PROSITE" id="PS50132"/>
    </source>
</evidence>
<feature type="region of interest" description="Disordered" evidence="2">
    <location>
        <begin position="787"/>
        <end position="826"/>
    </location>
</feature>
<sequence>MVPQQQRRRRRRAALVRTAERKLVVARGPGGFGFTIAGQRPCVVSAVAAGGPAERAGLRAGDALLTVDGASVARAPHASVARMVASAPAAISLSVSPREAPPTDTEDTEPDERARTRRRHPPPRRRPQPVMHLPGCQGASSGIGINELLQSLSGGALRPRLECRAAVGYLGTIESPGAGSDAAPSHVRAAVKRLRQERRPAAPVLLAALPHALCLLRAAGPPLAHYRRDRILYAGCAADSDRRHFGLVTAGDSSRSCHVFVVDPRIVDHEAHAARAEEFRIACTRDPVAERCLEFPPSAEYVVGVVRGMYSLPADECETSNLERISKLAVKSASPAAGEFSRRGRVAVRARERRPAGQGPAGSPQPSNHSEVTTTSSNSDSGIGFHNDCRNVADRILLVEFGGAGMGVGGPAGGWFLSNTTPVVEGFAGRGRALEPEGGLLEAERPSRDYNYNDNTHGLSAEPDVEDAVEAFNSVEIYEERGSVSSLGSARTHEEPLEHHFLRPAAVTSKQVRKSSKLNMLLKTKNMLSGRNKEARRRAVSASAGDVRGGRASGQGGWGARQGDALCLPAAASEPDLREGQSEQSSPFRRWTTGSGAGSSYRHQEHRNMYNKQMSEGSAPMSSGSGGSRVASWSLSLEQLLADPSGAAAFEHFLSKEFAAENIRFWWSCEQYRATTDEAERARLADEIWRRHLADSAPEPVNVDAPAARHAALLLHHRPPPHDLFLQAQKQIFNVMKFDSYPRFLRSAQHAECARAELRGLPPPYPPQHGKLNIIYFQLKKSASNASERRRSGGASLLPWRRPASKDRGEPNNSQGNGDAVRSNQPAVSQSSLCRVILPDGATSVVPVDPDVSVGRIVDRLLQKRNLLCPNYDVFVEDQDAVRPVDRSAPSVCVGGAAARVERRCCVWVRAGGRTLALRCPPSRTLAHALPPLLRRALPRAPPAPAPAAAVLLDGRPVHPDTLMQDLDGARLQIVEVEEAGVEEEQGGPAPRLQDDDTQSTDACSGREGGGRVRAALRPGAALHHHPPDFLENLRETQRQRLQSKPDDPPWPPAAPTPAPQACSQSPHPRLNGHRSTLGFYYARATRHRLEPGSTARCDASHGGHPGEHSSYSQPPLVPHAFL</sequence>
<feature type="domain" description="RBD" evidence="5">
    <location>
        <begin position="832"/>
        <end position="904"/>
    </location>
</feature>
<evidence type="ECO:0000313" key="7">
    <source>
        <dbReference type="Proteomes" id="UP000005204"/>
    </source>
</evidence>
<dbReference type="AlphaFoldDB" id="A0A8R2LWI0"/>
<reference evidence="7" key="1">
    <citation type="journal article" date="2008" name="Insect Biochem. Mol. Biol.">
        <title>The genome of a lepidopteran model insect, the silkworm Bombyx mori.</title>
        <authorList>
            <consortium name="International Silkworm Genome Consortium"/>
        </authorList>
    </citation>
    <scope>NUCLEOTIDE SEQUENCE [LARGE SCALE GENOMIC DNA]</scope>
    <source>
        <strain evidence="7">p50T</strain>
    </source>
</reference>
<dbReference type="InterPro" id="IPR024066">
    <property type="entry name" value="RGS_subdom1/3"/>
</dbReference>
<dbReference type="Gene3D" id="2.30.42.10">
    <property type="match status" value="1"/>
</dbReference>
<evidence type="ECO:0000256" key="1">
    <source>
        <dbReference type="ARBA" id="ARBA00022468"/>
    </source>
</evidence>
<dbReference type="InterPro" id="IPR046995">
    <property type="entry name" value="RGS10/12/14-like"/>
</dbReference>
<dbReference type="SUPFAM" id="SSF50156">
    <property type="entry name" value="PDZ domain-like"/>
    <property type="match status" value="1"/>
</dbReference>
<evidence type="ECO:0000313" key="6">
    <source>
        <dbReference type="EnsemblMetazoa" id="XP_037868142.1"/>
    </source>
</evidence>
<evidence type="ECO:0008006" key="8">
    <source>
        <dbReference type="Google" id="ProtNLM"/>
    </source>
</evidence>
<dbReference type="PROSITE" id="PS50132">
    <property type="entry name" value="RGS"/>
    <property type="match status" value="1"/>
</dbReference>
<organism evidence="6 7">
    <name type="scientific">Bombyx mori</name>
    <name type="common">Silk moth</name>
    <dbReference type="NCBI Taxonomy" id="7091"/>
    <lineage>
        <taxon>Eukaryota</taxon>
        <taxon>Metazoa</taxon>
        <taxon>Ecdysozoa</taxon>
        <taxon>Arthropoda</taxon>
        <taxon>Hexapoda</taxon>
        <taxon>Insecta</taxon>
        <taxon>Pterygota</taxon>
        <taxon>Neoptera</taxon>
        <taxon>Endopterygota</taxon>
        <taxon>Lepidoptera</taxon>
        <taxon>Glossata</taxon>
        <taxon>Ditrysia</taxon>
        <taxon>Bombycoidea</taxon>
        <taxon>Bombycidae</taxon>
        <taxon>Bombycinae</taxon>
        <taxon>Bombyx</taxon>
    </lineage>
</organism>
<feature type="compositionally biased region" description="Basic residues" evidence="2">
    <location>
        <begin position="115"/>
        <end position="127"/>
    </location>
</feature>
<dbReference type="PANTHER" id="PTHR45945:SF3">
    <property type="entry name" value="REGULATOR OF G-PROTEIN SIGNALING LOCO"/>
    <property type="match status" value="1"/>
</dbReference>
<feature type="compositionally biased region" description="Gly residues" evidence="2">
    <location>
        <begin position="551"/>
        <end position="560"/>
    </location>
</feature>
<feature type="region of interest" description="Disordered" evidence="2">
    <location>
        <begin position="980"/>
        <end position="1012"/>
    </location>
</feature>
<dbReference type="InterPro" id="IPR003116">
    <property type="entry name" value="RBD_dom"/>
</dbReference>
<dbReference type="InterPro" id="IPR016137">
    <property type="entry name" value="RGS"/>
</dbReference>
<dbReference type="GO" id="GO:0005634">
    <property type="term" value="C:nucleus"/>
    <property type="evidence" value="ECO:0007669"/>
    <property type="project" value="TreeGrafter"/>
</dbReference>
<feature type="region of interest" description="Disordered" evidence="2">
    <location>
        <begin position="540"/>
        <end position="561"/>
    </location>
</feature>
<feature type="compositionally biased region" description="Pro residues" evidence="2">
    <location>
        <begin position="1049"/>
        <end position="1059"/>
    </location>
</feature>
<feature type="compositionally biased region" description="Polar residues" evidence="2">
    <location>
        <begin position="368"/>
        <end position="381"/>
    </location>
</feature>
<dbReference type="Gene3D" id="1.10.196.10">
    <property type="match status" value="1"/>
</dbReference>
<dbReference type="SMART" id="SM00228">
    <property type="entry name" value="PDZ"/>
    <property type="match status" value="1"/>
</dbReference>
<dbReference type="Gene3D" id="1.10.167.10">
    <property type="entry name" value="Regulator of G-protein Signalling 4, domain 2"/>
    <property type="match status" value="1"/>
</dbReference>
<dbReference type="PROSITE" id="PS50898">
    <property type="entry name" value="RBD"/>
    <property type="match status" value="1"/>
</dbReference>
<dbReference type="InterPro" id="IPR011993">
    <property type="entry name" value="PH-like_dom_sf"/>
</dbReference>
<dbReference type="EnsemblMetazoa" id="XM_038012214.1">
    <property type="protein sequence ID" value="XP_037868142.1"/>
    <property type="gene ID" value="LOC101747032"/>
</dbReference>
<dbReference type="SMART" id="SM00315">
    <property type="entry name" value="RGS"/>
    <property type="match status" value="1"/>
</dbReference>
<dbReference type="GO" id="GO:0007165">
    <property type="term" value="P:signal transduction"/>
    <property type="evidence" value="ECO:0007669"/>
    <property type="project" value="InterPro"/>
</dbReference>
<dbReference type="InterPro" id="IPR036034">
    <property type="entry name" value="PDZ_sf"/>
</dbReference>
<dbReference type="GO" id="GO:0005096">
    <property type="term" value="F:GTPase activator activity"/>
    <property type="evidence" value="ECO:0007669"/>
    <property type="project" value="UniProtKB-KW"/>
</dbReference>
<dbReference type="PROSITE" id="PS50106">
    <property type="entry name" value="PDZ"/>
    <property type="match status" value="1"/>
</dbReference>
<evidence type="ECO:0000259" key="3">
    <source>
        <dbReference type="PROSITE" id="PS50106"/>
    </source>
</evidence>
<feature type="region of interest" description="Disordered" evidence="2">
    <location>
        <begin position="1038"/>
        <end position="1075"/>
    </location>
</feature>
<feature type="domain" description="PDZ" evidence="3">
    <location>
        <begin position="22"/>
        <end position="99"/>
    </location>
</feature>
<feature type="compositionally biased region" description="Basic and acidic residues" evidence="2">
    <location>
        <begin position="1038"/>
        <end position="1048"/>
    </location>
</feature>
<dbReference type="Pfam" id="PF00595">
    <property type="entry name" value="PDZ"/>
    <property type="match status" value="1"/>
</dbReference>
<feature type="compositionally biased region" description="Low complexity" evidence="2">
    <location>
        <begin position="356"/>
        <end position="367"/>
    </location>
</feature>
<feature type="region of interest" description="Disordered" evidence="2">
    <location>
        <begin position="574"/>
        <end position="603"/>
    </location>
</feature>
<reference evidence="6" key="2">
    <citation type="submission" date="2022-06" db="UniProtKB">
        <authorList>
            <consortium name="EnsemblMetazoa"/>
        </authorList>
    </citation>
    <scope>IDENTIFICATION</scope>
    <source>
        <strain evidence="6">p50T (Dazao)</strain>
    </source>
</reference>
<dbReference type="GO" id="GO:0005886">
    <property type="term" value="C:plasma membrane"/>
    <property type="evidence" value="ECO:0007669"/>
    <property type="project" value="TreeGrafter"/>
</dbReference>
<dbReference type="Pfam" id="PF02196">
    <property type="entry name" value="RBD"/>
    <property type="match status" value="1"/>
</dbReference>
<accession>A0A8R2LWI0</accession>
<name>A0A8R2LWI0_BOMMO</name>
<feature type="region of interest" description="Disordered" evidence="2">
    <location>
        <begin position="1094"/>
        <end position="1123"/>
    </location>
</feature>
<dbReference type="GO" id="GO:0005737">
    <property type="term" value="C:cytoplasm"/>
    <property type="evidence" value="ECO:0007669"/>
    <property type="project" value="TreeGrafter"/>
</dbReference>
<keyword evidence="7" id="KW-1185">Reference proteome</keyword>
<dbReference type="GO" id="GO:0008277">
    <property type="term" value="P:regulation of G protein-coupled receptor signaling pathway"/>
    <property type="evidence" value="ECO:0007669"/>
    <property type="project" value="TreeGrafter"/>
</dbReference>
<dbReference type="InterPro" id="IPR044926">
    <property type="entry name" value="RGS_subdomain_2"/>
</dbReference>
<evidence type="ECO:0000256" key="2">
    <source>
        <dbReference type="SAM" id="MobiDB-lite"/>
    </source>
</evidence>
<dbReference type="InterPro" id="IPR001478">
    <property type="entry name" value="PDZ"/>
</dbReference>
<evidence type="ECO:0000259" key="5">
    <source>
        <dbReference type="PROSITE" id="PS50898"/>
    </source>
</evidence>
<dbReference type="Proteomes" id="UP000005204">
    <property type="component" value="Unassembled WGS sequence"/>
</dbReference>
<protein>
    <recommendedName>
        <fullName evidence="8">Regulator of G-protein signaling loco</fullName>
    </recommendedName>
</protein>
<dbReference type="PRINTS" id="PR01301">
    <property type="entry name" value="RGSPROTEIN"/>
</dbReference>
<feature type="compositionally biased region" description="Basic and acidic residues" evidence="2">
    <location>
        <begin position="1099"/>
        <end position="1108"/>
    </location>
</feature>
<keyword evidence="1" id="KW-0343">GTPase activation</keyword>
<feature type="region of interest" description="Disordered" evidence="2">
    <location>
        <begin position="340"/>
        <end position="384"/>
    </location>
</feature>
<dbReference type="Gene3D" id="2.30.29.30">
    <property type="entry name" value="Pleckstrin-homology domain (PH domain)/Phosphotyrosine-binding domain (PTB)"/>
    <property type="match status" value="1"/>
</dbReference>
<dbReference type="Pfam" id="PF00615">
    <property type="entry name" value="RGS"/>
    <property type="match status" value="1"/>
</dbReference>
<proteinExistence type="predicted"/>
<feature type="region of interest" description="Disordered" evidence="2">
    <location>
        <begin position="92"/>
        <end position="133"/>
    </location>
</feature>
<dbReference type="SUPFAM" id="SSF48097">
    <property type="entry name" value="Regulator of G-protein signaling, RGS"/>
    <property type="match status" value="1"/>
</dbReference>
<feature type="compositionally biased region" description="Polar residues" evidence="2">
    <location>
        <begin position="811"/>
        <end position="826"/>
    </location>
</feature>